<sequence length="85" mass="9133">MKSGNGESDTDCVDIKPLAKSTCARDSSIGQLLDVEYQQVVADHSHWYAERGDETKYPKETTAEADAEGISTLQAALDLTGAATR</sequence>
<dbReference type="Proteomes" id="UP000267342">
    <property type="component" value="Chromosome"/>
</dbReference>
<protein>
    <submittedName>
        <fullName evidence="1">Uncharacterizedlow-complexity proteins</fullName>
    </submittedName>
</protein>
<dbReference type="KEGG" id="zpl:ZBT109_1295"/>
<keyword evidence="2" id="KW-1185">Reference proteome</keyword>
<gene>
    <name evidence="1" type="ORF">ZBT109_1295</name>
</gene>
<evidence type="ECO:0000313" key="2">
    <source>
        <dbReference type="Proteomes" id="UP000267342"/>
    </source>
</evidence>
<dbReference type="AlphaFoldDB" id="A0A348HEK3"/>
<dbReference type="RefSeq" id="WP_027705670.1">
    <property type="nucleotide sequence ID" value="NZ_AP018933.1"/>
</dbReference>
<proteinExistence type="predicted"/>
<organism evidence="1 2">
    <name type="scientific">Zymobacter palmae</name>
    <dbReference type="NCBI Taxonomy" id="33074"/>
    <lineage>
        <taxon>Bacteria</taxon>
        <taxon>Pseudomonadati</taxon>
        <taxon>Pseudomonadota</taxon>
        <taxon>Gammaproteobacteria</taxon>
        <taxon>Oceanospirillales</taxon>
        <taxon>Halomonadaceae</taxon>
        <taxon>Zymobacter group</taxon>
        <taxon>Zymobacter</taxon>
    </lineage>
</organism>
<evidence type="ECO:0000313" key="1">
    <source>
        <dbReference type="EMBL" id="BBG30055.1"/>
    </source>
</evidence>
<accession>A0A348HEK3</accession>
<reference evidence="1 2" key="1">
    <citation type="submission" date="2018-09" db="EMBL/GenBank/DDBJ databases">
        <title>Zymobacter palmae IAM14233 (=T109) whole genome analysis.</title>
        <authorList>
            <person name="Yanase H."/>
        </authorList>
    </citation>
    <scope>NUCLEOTIDE SEQUENCE [LARGE SCALE GENOMIC DNA]</scope>
    <source>
        <strain evidence="1 2">IAM14233</strain>
    </source>
</reference>
<dbReference type="EMBL" id="AP018933">
    <property type="protein sequence ID" value="BBG30055.1"/>
    <property type="molecule type" value="Genomic_DNA"/>
</dbReference>
<name>A0A348HEK3_9GAMM</name>